<name>A0ACC0S2F7_POPTR</name>
<protein>
    <submittedName>
        <fullName evidence="1">Uncharacterized protein</fullName>
    </submittedName>
</protein>
<dbReference type="Proteomes" id="UP000006729">
    <property type="component" value="Chromosome 13"/>
</dbReference>
<organism evidence="1 2">
    <name type="scientific">Populus trichocarpa</name>
    <name type="common">Western balsam poplar</name>
    <name type="synonym">Populus balsamifera subsp. trichocarpa</name>
    <dbReference type="NCBI Taxonomy" id="3694"/>
    <lineage>
        <taxon>Eukaryota</taxon>
        <taxon>Viridiplantae</taxon>
        <taxon>Streptophyta</taxon>
        <taxon>Embryophyta</taxon>
        <taxon>Tracheophyta</taxon>
        <taxon>Spermatophyta</taxon>
        <taxon>Magnoliopsida</taxon>
        <taxon>eudicotyledons</taxon>
        <taxon>Gunneridae</taxon>
        <taxon>Pentapetalae</taxon>
        <taxon>rosids</taxon>
        <taxon>fabids</taxon>
        <taxon>Malpighiales</taxon>
        <taxon>Salicaceae</taxon>
        <taxon>Saliceae</taxon>
        <taxon>Populus</taxon>
    </lineage>
</organism>
<proteinExistence type="predicted"/>
<evidence type="ECO:0000313" key="2">
    <source>
        <dbReference type="Proteomes" id="UP000006729"/>
    </source>
</evidence>
<gene>
    <name evidence="1" type="ORF">POPTR_013G104601v4</name>
</gene>
<evidence type="ECO:0000313" key="1">
    <source>
        <dbReference type="EMBL" id="KAI9383604.1"/>
    </source>
</evidence>
<keyword evidence="2" id="KW-1185">Reference proteome</keyword>
<accession>A0ACC0S2F7</accession>
<sequence>MLAIMHFIAQETEGMLQQLSLASNVGSSASTAAKQYQRHEASERLIKKYSSFNNCLGPEEISKPGYLELTNLEVEYLCIWVCRNTYGFRSPKVVKITHQDKSDVDTTHNQCPDIQSSQ</sequence>
<reference evidence="1 2" key="1">
    <citation type="journal article" date="2006" name="Science">
        <title>The genome of black cottonwood, Populus trichocarpa (Torr. &amp; Gray).</title>
        <authorList>
            <person name="Tuskan G.A."/>
            <person name="Difazio S."/>
            <person name="Jansson S."/>
            <person name="Bohlmann J."/>
            <person name="Grigoriev I."/>
            <person name="Hellsten U."/>
            <person name="Putnam N."/>
            <person name="Ralph S."/>
            <person name="Rombauts S."/>
            <person name="Salamov A."/>
            <person name="Schein J."/>
            <person name="Sterck L."/>
            <person name="Aerts A."/>
            <person name="Bhalerao R.R."/>
            <person name="Bhalerao R.P."/>
            <person name="Blaudez D."/>
            <person name="Boerjan W."/>
            <person name="Brun A."/>
            <person name="Brunner A."/>
            <person name="Busov V."/>
            <person name="Campbell M."/>
            <person name="Carlson J."/>
            <person name="Chalot M."/>
            <person name="Chapman J."/>
            <person name="Chen G.L."/>
            <person name="Cooper D."/>
            <person name="Coutinho P.M."/>
            <person name="Couturier J."/>
            <person name="Covert S."/>
            <person name="Cronk Q."/>
            <person name="Cunningham R."/>
            <person name="Davis J."/>
            <person name="Degroeve S."/>
            <person name="Dejardin A."/>
            <person name="Depamphilis C."/>
            <person name="Detter J."/>
            <person name="Dirks B."/>
            <person name="Dubchak I."/>
            <person name="Duplessis S."/>
            <person name="Ehlting J."/>
            <person name="Ellis B."/>
            <person name="Gendler K."/>
            <person name="Goodstein D."/>
            <person name="Gribskov M."/>
            <person name="Grimwood J."/>
            <person name="Groover A."/>
            <person name="Gunter L."/>
            <person name="Hamberger B."/>
            <person name="Heinze B."/>
            <person name="Helariutta Y."/>
            <person name="Henrissat B."/>
            <person name="Holligan D."/>
            <person name="Holt R."/>
            <person name="Huang W."/>
            <person name="Islam-Faridi N."/>
            <person name="Jones S."/>
            <person name="Jones-Rhoades M."/>
            <person name="Jorgensen R."/>
            <person name="Joshi C."/>
            <person name="Kangasjarvi J."/>
            <person name="Karlsson J."/>
            <person name="Kelleher C."/>
            <person name="Kirkpatrick R."/>
            <person name="Kirst M."/>
            <person name="Kohler A."/>
            <person name="Kalluri U."/>
            <person name="Larimer F."/>
            <person name="Leebens-Mack J."/>
            <person name="Leple J.C."/>
            <person name="Locascio P."/>
            <person name="Lou Y."/>
            <person name="Lucas S."/>
            <person name="Martin F."/>
            <person name="Montanini B."/>
            <person name="Napoli C."/>
            <person name="Nelson D.R."/>
            <person name="Nelson C."/>
            <person name="Nieminen K."/>
            <person name="Nilsson O."/>
            <person name="Pereda V."/>
            <person name="Peter G."/>
            <person name="Philippe R."/>
            <person name="Pilate G."/>
            <person name="Poliakov A."/>
            <person name="Razumovskaya J."/>
            <person name="Richardson P."/>
            <person name="Rinaldi C."/>
            <person name="Ritland K."/>
            <person name="Rouze P."/>
            <person name="Ryaboy D."/>
            <person name="Schmutz J."/>
            <person name="Schrader J."/>
            <person name="Segerman B."/>
            <person name="Shin H."/>
            <person name="Siddiqui A."/>
            <person name="Sterky F."/>
            <person name="Terry A."/>
            <person name="Tsai C.J."/>
            <person name="Uberbacher E."/>
            <person name="Unneberg P."/>
            <person name="Vahala J."/>
            <person name="Wall K."/>
            <person name="Wessler S."/>
            <person name="Yang G."/>
            <person name="Yin T."/>
            <person name="Douglas C."/>
            <person name="Marra M."/>
            <person name="Sandberg G."/>
            <person name="Van de Peer Y."/>
            <person name="Rokhsar D."/>
        </authorList>
    </citation>
    <scope>NUCLEOTIDE SEQUENCE [LARGE SCALE GENOMIC DNA]</scope>
    <source>
        <strain evidence="2">cv. Nisqually</strain>
    </source>
</reference>
<comment type="caution">
    <text evidence="1">The sequence shown here is derived from an EMBL/GenBank/DDBJ whole genome shotgun (WGS) entry which is preliminary data.</text>
</comment>
<dbReference type="EMBL" id="CM009302">
    <property type="protein sequence ID" value="KAI9383604.1"/>
    <property type="molecule type" value="Genomic_DNA"/>
</dbReference>